<sequence length="129" mass="14517">MTHEFIPNAELREYQVFPVEGGKIGFRNPQTDETFVLAPSDALDLYIRSHTDPDSGKILIDKGQAISILLVSRFSTITTRGLNPDNPYFYEEYPKVQPRLNALAEIGASETDAALDFNEVLEKHMVAFK</sequence>
<evidence type="ECO:0000313" key="2">
    <source>
        <dbReference type="Proteomes" id="UP000177382"/>
    </source>
</evidence>
<dbReference type="STRING" id="1802485.A2V97_00315"/>
<dbReference type="EMBL" id="MGFX01000007">
    <property type="protein sequence ID" value="OGM15169.1"/>
    <property type="molecule type" value="Genomic_DNA"/>
</dbReference>
<reference evidence="1 2" key="1">
    <citation type="journal article" date="2016" name="Nat. Commun.">
        <title>Thousands of microbial genomes shed light on interconnected biogeochemical processes in an aquifer system.</title>
        <authorList>
            <person name="Anantharaman K."/>
            <person name="Brown C.T."/>
            <person name="Hug L.A."/>
            <person name="Sharon I."/>
            <person name="Castelle C.J."/>
            <person name="Probst A.J."/>
            <person name="Thomas B.C."/>
            <person name="Singh A."/>
            <person name="Wilkins M.J."/>
            <person name="Karaoz U."/>
            <person name="Brodie E.L."/>
            <person name="Williams K.H."/>
            <person name="Hubbard S.S."/>
            <person name="Banfield J.F."/>
        </authorList>
    </citation>
    <scope>NUCLEOTIDE SEQUENCE [LARGE SCALE GENOMIC DNA]</scope>
</reference>
<protein>
    <submittedName>
        <fullName evidence="1">Uncharacterized protein</fullName>
    </submittedName>
</protein>
<accession>A0A1F7XK86</accession>
<dbReference type="AlphaFoldDB" id="A0A1F7XK86"/>
<dbReference type="Proteomes" id="UP000177382">
    <property type="component" value="Unassembled WGS sequence"/>
</dbReference>
<gene>
    <name evidence="1" type="ORF">A2V97_00315</name>
</gene>
<name>A0A1F7XK86_9BACT</name>
<evidence type="ECO:0000313" key="1">
    <source>
        <dbReference type="EMBL" id="OGM15169.1"/>
    </source>
</evidence>
<proteinExistence type="predicted"/>
<organism evidence="1 2">
    <name type="scientific">Candidatus Woesebacteria bacterium RBG_16_42_24</name>
    <dbReference type="NCBI Taxonomy" id="1802485"/>
    <lineage>
        <taxon>Bacteria</taxon>
        <taxon>Candidatus Woeseibacteriota</taxon>
    </lineage>
</organism>
<comment type="caution">
    <text evidence="1">The sequence shown here is derived from an EMBL/GenBank/DDBJ whole genome shotgun (WGS) entry which is preliminary data.</text>
</comment>